<evidence type="ECO:0000313" key="4">
    <source>
        <dbReference type="Proteomes" id="UP001316087"/>
    </source>
</evidence>
<keyword evidence="2" id="KW-0732">Signal</keyword>
<dbReference type="PANTHER" id="PTHR43649">
    <property type="entry name" value="ARABINOSE-BINDING PROTEIN-RELATED"/>
    <property type="match status" value="1"/>
</dbReference>
<dbReference type="CDD" id="cd13585">
    <property type="entry name" value="PBP2_TMBP_like"/>
    <property type="match status" value="1"/>
</dbReference>
<gene>
    <name evidence="3" type="ORF">LZ480_16090</name>
</gene>
<evidence type="ECO:0000256" key="2">
    <source>
        <dbReference type="SAM" id="SignalP"/>
    </source>
</evidence>
<feature type="signal peptide" evidence="2">
    <location>
        <begin position="1"/>
        <end position="22"/>
    </location>
</feature>
<sequence length="435" mass="47816">MSGLKKVLLVAMMFIFVLGILAACNEEESGKEVDAPEESGKKVEAPKDKVENTSVEFWTISLQPTFNDYFNELIANYEKENPGVKIDWKDFPYDAIQNKLLTSIASKQAPDVVNLNTELASQMASKGALTDFNKQLTEEQRSIYFDGIYNSTVVDNGAYALPWYTGIPVLYINTDLVEKAGLDINNPPQTKADLANWGEQIQEKTGSFGYVFTMETRSILEEGFKVAEGGKAAFNNDEVKAYIQSNIELIKAGVIPKDIPAFAQQVQLFGSEQVAMIISSSSFINQLKTASPDVYKKTIAVPAPLGKAGIRFTNSMNLVVPNASDNVEAATAFAHYVTNDANQLAFSKVASTLPSTKAAAKDEFFYKNDGTLEGQALTASVESLDKASDFYLGIENANDVNKAFNKRLQNIYINEQDLNTELDAAEKEINDILSR</sequence>
<dbReference type="SUPFAM" id="SSF53850">
    <property type="entry name" value="Periplasmic binding protein-like II"/>
    <property type="match status" value="1"/>
</dbReference>
<dbReference type="PROSITE" id="PS51257">
    <property type="entry name" value="PROKAR_LIPOPROTEIN"/>
    <property type="match status" value="1"/>
</dbReference>
<comment type="caution">
    <text evidence="3">The sequence shown here is derived from an EMBL/GenBank/DDBJ whole genome shotgun (WGS) entry which is preliminary data.</text>
</comment>
<organism evidence="3 4">
    <name type="scientific">Solibacillus palustris</name>
    <dbReference type="NCBI Taxonomy" id="2908203"/>
    <lineage>
        <taxon>Bacteria</taxon>
        <taxon>Bacillati</taxon>
        <taxon>Bacillota</taxon>
        <taxon>Bacilli</taxon>
        <taxon>Bacillales</taxon>
        <taxon>Caryophanaceae</taxon>
        <taxon>Solibacillus</taxon>
    </lineage>
</organism>
<accession>A0ABS9UGB0</accession>
<dbReference type="EMBL" id="JAKZFC010000007">
    <property type="protein sequence ID" value="MCH7323396.1"/>
    <property type="molecule type" value="Genomic_DNA"/>
</dbReference>
<feature type="coiled-coil region" evidence="1">
    <location>
        <begin position="408"/>
        <end position="435"/>
    </location>
</feature>
<dbReference type="PANTHER" id="PTHR43649:SF12">
    <property type="entry name" value="DIACETYLCHITOBIOSE BINDING PROTEIN DASA"/>
    <property type="match status" value="1"/>
</dbReference>
<feature type="chain" id="PRO_5046978371" evidence="2">
    <location>
        <begin position="23"/>
        <end position="435"/>
    </location>
</feature>
<dbReference type="InterPro" id="IPR050490">
    <property type="entry name" value="Bact_solute-bd_prot1"/>
</dbReference>
<keyword evidence="1" id="KW-0175">Coiled coil</keyword>
<dbReference type="Proteomes" id="UP001316087">
    <property type="component" value="Unassembled WGS sequence"/>
</dbReference>
<dbReference type="Pfam" id="PF13416">
    <property type="entry name" value="SBP_bac_8"/>
    <property type="match status" value="1"/>
</dbReference>
<dbReference type="Gene3D" id="3.40.190.10">
    <property type="entry name" value="Periplasmic binding protein-like II"/>
    <property type="match status" value="1"/>
</dbReference>
<proteinExistence type="predicted"/>
<protein>
    <submittedName>
        <fullName evidence="3">Sugar ABC transporter substrate-binding protein</fullName>
    </submittedName>
</protein>
<evidence type="ECO:0000256" key="1">
    <source>
        <dbReference type="SAM" id="Coils"/>
    </source>
</evidence>
<dbReference type="RefSeq" id="WP_241370567.1">
    <property type="nucleotide sequence ID" value="NZ_JAKZFC010000007.1"/>
</dbReference>
<name>A0ABS9UGB0_9BACL</name>
<keyword evidence="4" id="KW-1185">Reference proteome</keyword>
<evidence type="ECO:0000313" key="3">
    <source>
        <dbReference type="EMBL" id="MCH7323396.1"/>
    </source>
</evidence>
<dbReference type="InterPro" id="IPR006059">
    <property type="entry name" value="SBP"/>
</dbReference>
<reference evidence="3 4" key="1">
    <citation type="submission" date="2022-03" db="EMBL/GenBank/DDBJ databases">
        <authorList>
            <person name="Jo J.-H."/>
            <person name="Im W.-T."/>
        </authorList>
    </citation>
    <scope>NUCLEOTIDE SEQUENCE [LARGE SCALE GENOMIC DNA]</scope>
    <source>
        <strain evidence="3 4">MA9</strain>
    </source>
</reference>